<gene>
    <name evidence="1" type="ORF">ACFSNB_05040</name>
</gene>
<dbReference type="EMBL" id="JBHUIY010000006">
    <property type="protein sequence ID" value="MFD2233163.1"/>
    <property type="molecule type" value="Genomic_DNA"/>
</dbReference>
<name>A0ABW5C8I8_9PROT</name>
<sequence length="156" mass="17943">MALPRWKNRKCSDAHPRMDAARLDEIAEDMLTIDEYVIEQLPASVRYDRFDIVASALVLRINRLGRPSVEEVKELILKVDRGEFRLDGLLFSVRWSGANTRRRGRRMETFSRLRYLAECLAVAEREDREGKCSESARQTARELIAREMAADQGASS</sequence>
<evidence type="ECO:0000313" key="1">
    <source>
        <dbReference type="EMBL" id="MFD2233163.1"/>
    </source>
</evidence>
<protein>
    <submittedName>
        <fullName evidence="1">Uncharacterized protein</fullName>
    </submittedName>
</protein>
<proteinExistence type="predicted"/>
<reference evidence="2" key="1">
    <citation type="journal article" date="2019" name="Int. J. Syst. Evol. Microbiol.">
        <title>The Global Catalogue of Microorganisms (GCM) 10K type strain sequencing project: providing services to taxonomists for standard genome sequencing and annotation.</title>
        <authorList>
            <consortium name="The Broad Institute Genomics Platform"/>
            <consortium name="The Broad Institute Genome Sequencing Center for Infectious Disease"/>
            <person name="Wu L."/>
            <person name="Ma J."/>
        </authorList>
    </citation>
    <scope>NUCLEOTIDE SEQUENCE [LARGE SCALE GENOMIC DNA]</scope>
    <source>
        <strain evidence="2">KCTC 15012</strain>
    </source>
</reference>
<accession>A0ABW5C8I8</accession>
<dbReference type="RefSeq" id="WP_377314943.1">
    <property type="nucleotide sequence ID" value="NZ_JBHUIY010000006.1"/>
</dbReference>
<keyword evidence="2" id="KW-1185">Reference proteome</keyword>
<organism evidence="1 2">
    <name type="scientific">Phaeospirillum tilakii</name>
    <dbReference type="NCBI Taxonomy" id="741673"/>
    <lineage>
        <taxon>Bacteria</taxon>
        <taxon>Pseudomonadati</taxon>
        <taxon>Pseudomonadota</taxon>
        <taxon>Alphaproteobacteria</taxon>
        <taxon>Rhodospirillales</taxon>
        <taxon>Rhodospirillaceae</taxon>
        <taxon>Phaeospirillum</taxon>
    </lineage>
</organism>
<evidence type="ECO:0000313" key="2">
    <source>
        <dbReference type="Proteomes" id="UP001597296"/>
    </source>
</evidence>
<dbReference type="Proteomes" id="UP001597296">
    <property type="component" value="Unassembled WGS sequence"/>
</dbReference>
<comment type="caution">
    <text evidence="1">The sequence shown here is derived from an EMBL/GenBank/DDBJ whole genome shotgun (WGS) entry which is preliminary data.</text>
</comment>